<comment type="cofactor">
    <cofactor evidence="2">
        <name>Zn(2+)</name>
        <dbReference type="ChEBI" id="CHEBI:29105"/>
    </cofactor>
</comment>
<evidence type="ECO:0000313" key="16">
    <source>
        <dbReference type="Proteomes" id="UP000198233"/>
    </source>
</evidence>
<evidence type="ECO:0000256" key="1">
    <source>
        <dbReference type="ARBA" id="ARBA00000086"/>
    </source>
</evidence>
<dbReference type="GO" id="GO:0005737">
    <property type="term" value="C:cytoplasm"/>
    <property type="evidence" value="ECO:0007669"/>
    <property type="project" value="TreeGrafter"/>
</dbReference>
<keyword evidence="5" id="KW-0808">Transferase</keyword>
<dbReference type="Pfam" id="PF02805">
    <property type="entry name" value="Ada_Zn_binding"/>
    <property type="match status" value="1"/>
</dbReference>
<dbReference type="Pfam" id="PF06029">
    <property type="entry name" value="AlkA_N"/>
    <property type="match status" value="1"/>
</dbReference>
<comment type="catalytic activity">
    <reaction evidence="1">
        <text>Hydrolysis of alkylated DNA, releasing 3-methyladenine, 3-methylguanine, 7-methylguanine and 7-methyladenine.</text>
        <dbReference type="EC" id="3.2.2.21"/>
    </reaction>
</comment>
<proteinExistence type="predicted"/>
<dbReference type="SUPFAM" id="SSF46689">
    <property type="entry name" value="Homeodomain-like"/>
    <property type="match status" value="1"/>
</dbReference>
<protein>
    <recommendedName>
        <fullName evidence="3">DNA-3-methyladenine glycosylase II</fullName>
        <ecNumber evidence="3">3.2.2.21</ecNumber>
    </recommendedName>
</protein>
<keyword evidence="9" id="KW-0805">Transcription regulation</keyword>
<evidence type="ECO:0000256" key="2">
    <source>
        <dbReference type="ARBA" id="ARBA00001947"/>
    </source>
</evidence>
<dbReference type="GO" id="GO:0006285">
    <property type="term" value="P:base-excision repair, AP site formation"/>
    <property type="evidence" value="ECO:0007669"/>
    <property type="project" value="TreeGrafter"/>
</dbReference>
<dbReference type="SUPFAM" id="SSF48150">
    <property type="entry name" value="DNA-glycosylase"/>
    <property type="match status" value="1"/>
</dbReference>
<dbReference type="Gene3D" id="3.40.10.10">
    <property type="entry name" value="DNA Methylphosphotriester Repair Domain"/>
    <property type="match status" value="1"/>
</dbReference>
<dbReference type="InterPro" id="IPR011257">
    <property type="entry name" value="DNA_glycosylase"/>
</dbReference>
<keyword evidence="7" id="KW-0227">DNA damage</keyword>
<dbReference type="GO" id="GO:0008168">
    <property type="term" value="F:methyltransferase activity"/>
    <property type="evidence" value="ECO:0007669"/>
    <property type="project" value="UniProtKB-KW"/>
</dbReference>
<keyword evidence="8" id="KW-0862">Zinc</keyword>
<evidence type="ECO:0000256" key="12">
    <source>
        <dbReference type="ARBA" id="ARBA00023163"/>
    </source>
</evidence>
<dbReference type="GO" id="GO:0043565">
    <property type="term" value="F:sequence-specific DNA binding"/>
    <property type="evidence" value="ECO:0007669"/>
    <property type="project" value="InterPro"/>
</dbReference>
<evidence type="ECO:0000259" key="14">
    <source>
        <dbReference type="PROSITE" id="PS01124"/>
    </source>
</evidence>
<keyword evidence="10" id="KW-0238">DNA-binding</keyword>
<organism evidence="15 16">
    <name type="scientific">Shewanella marisflavi</name>
    <dbReference type="NCBI Taxonomy" id="260364"/>
    <lineage>
        <taxon>Bacteria</taxon>
        <taxon>Pseudomonadati</taxon>
        <taxon>Pseudomonadota</taxon>
        <taxon>Gammaproteobacteria</taxon>
        <taxon>Alteromonadales</taxon>
        <taxon>Shewanellaceae</taxon>
        <taxon>Shewanella</taxon>
    </lineage>
</organism>
<dbReference type="SUPFAM" id="SSF57884">
    <property type="entry name" value="Ada DNA repair protein, N-terminal domain (N-Ada 10)"/>
    <property type="match status" value="1"/>
</dbReference>
<dbReference type="InterPro" id="IPR003265">
    <property type="entry name" value="HhH-GPD_domain"/>
</dbReference>
<dbReference type="InterPro" id="IPR018062">
    <property type="entry name" value="HTH_AraC-typ_CS"/>
</dbReference>
<dbReference type="InterPro" id="IPR004026">
    <property type="entry name" value="Ada_DNA_repair_Zn-bd"/>
</dbReference>
<dbReference type="PANTHER" id="PTHR43003">
    <property type="entry name" value="DNA-3-METHYLADENINE GLYCOSYLASE"/>
    <property type="match status" value="1"/>
</dbReference>
<dbReference type="InterPro" id="IPR037046">
    <property type="entry name" value="AlkA_N_sf"/>
</dbReference>
<evidence type="ECO:0000256" key="10">
    <source>
        <dbReference type="ARBA" id="ARBA00023125"/>
    </source>
</evidence>
<dbReference type="Gene3D" id="1.10.10.60">
    <property type="entry name" value="Homeodomain-like"/>
    <property type="match status" value="1"/>
</dbReference>
<feature type="domain" description="HTH araC/xylS-type" evidence="14">
    <location>
        <begin position="98"/>
        <end position="199"/>
    </location>
</feature>
<dbReference type="InterPro" id="IPR010316">
    <property type="entry name" value="AlkA_N"/>
</dbReference>
<dbReference type="Gene3D" id="3.30.310.20">
    <property type="entry name" value="DNA-3-methyladenine glycosylase AlkA, N-terminal domain"/>
    <property type="match status" value="1"/>
</dbReference>
<dbReference type="GO" id="GO:0032259">
    <property type="term" value="P:methylation"/>
    <property type="evidence" value="ECO:0007669"/>
    <property type="project" value="UniProtKB-KW"/>
</dbReference>
<dbReference type="SMART" id="SM00478">
    <property type="entry name" value="ENDO3c"/>
    <property type="match status" value="1"/>
</dbReference>
<evidence type="ECO:0000256" key="11">
    <source>
        <dbReference type="ARBA" id="ARBA00023159"/>
    </source>
</evidence>
<sequence length="504" mass="56085">MLAKSGQGVLHDPVKAEQYRIARLSRDARFDGLFFVGVFSTGIYCRPICPAVPANEANVRYFADAISAAQAGLRPCLRCRPDSAPGSNPWLGTQTSLNRALNLINAGVLAGPQAISMSALAERLGIGERYLRQLFQQSLGTSPKQYALYQQLMFAKQLLHQTQMPITQVAFAAGFNSVRRFNEIFREQLQLTPSEIRKTGAKAPSAKQGLTLKLAYRPPYDWTHLRDFYTQRMVPEMEWIDEQSYGRSFTLNGVRGHFTAKHSEEEACFYVDIHLARAEDLRELKGIVSHIRRLLDLDAEPLTIGDRLSGLGAALPKVQAGMRIPGVWSPFEAACRAILGQQVSVTQAVKLLGQLVADYGETVTLGERTLRLFPQPEQLTGASLEGLKMPGVRKEAIRALATFVAKAPEADIESWLQIKGIGPWTLDYVRLRGLSLPDVLLSSDLVVKQQLLLNSPGSWPRQACEDPKAVKKQAQKYYQELSHQLAQEVAPWGSYLTLQLWNQQ</sequence>
<gene>
    <name evidence="15" type="ORF">CFF01_12110</name>
</gene>
<evidence type="ECO:0000256" key="6">
    <source>
        <dbReference type="ARBA" id="ARBA00022723"/>
    </source>
</evidence>
<evidence type="ECO:0000256" key="3">
    <source>
        <dbReference type="ARBA" id="ARBA00012000"/>
    </source>
</evidence>
<dbReference type="AlphaFoldDB" id="A0AAC9U072"/>
<keyword evidence="12" id="KW-0804">Transcription</keyword>
<reference evidence="15 16" key="1">
    <citation type="submission" date="2017-06" db="EMBL/GenBank/DDBJ databases">
        <title>Complete genome sequence of Shewanella marisflavi EP1 associated with anaerobic 2,4-dinitrotoluene reduction and salt tolerance.</title>
        <authorList>
            <person name="Huang J."/>
        </authorList>
    </citation>
    <scope>NUCLEOTIDE SEQUENCE [LARGE SCALE GENOMIC DNA]</scope>
    <source>
        <strain evidence="15 16">EP1</strain>
    </source>
</reference>
<keyword evidence="13" id="KW-0234">DNA repair</keyword>
<dbReference type="PANTHER" id="PTHR43003:SF13">
    <property type="entry name" value="DNA-3-METHYLADENINE GLYCOSYLASE 2"/>
    <property type="match status" value="1"/>
</dbReference>
<dbReference type="Proteomes" id="UP000198233">
    <property type="component" value="Chromosome"/>
</dbReference>
<keyword evidence="6" id="KW-0479">Metal-binding</keyword>
<dbReference type="EC" id="3.2.2.21" evidence="3"/>
<dbReference type="Pfam" id="PF12833">
    <property type="entry name" value="HTH_18"/>
    <property type="match status" value="1"/>
</dbReference>
<dbReference type="InterPro" id="IPR035451">
    <property type="entry name" value="Ada-like_dom_sf"/>
</dbReference>
<dbReference type="RefSeq" id="WP_088904960.1">
    <property type="nucleotide sequence ID" value="NZ_CP022272.1"/>
</dbReference>
<dbReference type="PROSITE" id="PS01124">
    <property type="entry name" value="HTH_ARAC_FAMILY_2"/>
    <property type="match status" value="1"/>
</dbReference>
<dbReference type="PROSITE" id="PS00041">
    <property type="entry name" value="HTH_ARAC_FAMILY_1"/>
    <property type="match status" value="1"/>
</dbReference>
<dbReference type="GO" id="GO:0043916">
    <property type="term" value="F:DNA-7-methylguanine glycosylase activity"/>
    <property type="evidence" value="ECO:0007669"/>
    <property type="project" value="TreeGrafter"/>
</dbReference>
<dbReference type="InterPro" id="IPR051912">
    <property type="entry name" value="Alkylbase_DNA_Glycosylase/TA"/>
</dbReference>
<keyword evidence="11" id="KW-0010">Activator</keyword>
<evidence type="ECO:0000256" key="4">
    <source>
        <dbReference type="ARBA" id="ARBA00022603"/>
    </source>
</evidence>
<dbReference type="GO" id="GO:0008270">
    <property type="term" value="F:zinc ion binding"/>
    <property type="evidence" value="ECO:0007669"/>
    <property type="project" value="InterPro"/>
</dbReference>
<dbReference type="SUPFAM" id="SSF55945">
    <property type="entry name" value="TATA-box binding protein-like"/>
    <property type="match status" value="1"/>
</dbReference>
<accession>A0AAC9U072</accession>
<dbReference type="EMBL" id="CP022272">
    <property type="protein sequence ID" value="ASJ97271.1"/>
    <property type="molecule type" value="Genomic_DNA"/>
</dbReference>
<dbReference type="GO" id="GO:0008725">
    <property type="term" value="F:DNA-3-methyladenine glycosylase activity"/>
    <property type="evidence" value="ECO:0007669"/>
    <property type="project" value="TreeGrafter"/>
</dbReference>
<name>A0AAC9U072_9GAMM</name>
<evidence type="ECO:0000256" key="13">
    <source>
        <dbReference type="ARBA" id="ARBA00023204"/>
    </source>
</evidence>
<dbReference type="InterPro" id="IPR018060">
    <property type="entry name" value="HTH_AraC"/>
</dbReference>
<dbReference type="GO" id="GO:0006307">
    <property type="term" value="P:DNA alkylation repair"/>
    <property type="evidence" value="ECO:0007669"/>
    <property type="project" value="TreeGrafter"/>
</dbReference>
<keyword evidence="4" id="KW-0489">Methyltransferase</keyword>
<dbReference type="GO" id="GO:0003700">
    <property type="term" value="F:DNA-binding transcription factor activity"/>
    <property type="evidence" value="ECO:0007669"/>
    <property type="project" value="InterPro"/>
</dbReference>
<dbReference type="Gene3D" id="1.10.340.30">
    <property type="entry name" value="Hypothetical protein, domain 2"/>
    <property type="match status" value="1"/>
</dbReference>
<dbReference type="KEGG" id="smav:CFF01_12110"/>
<dbReference type="GO" id="GO:0032993">
    <property type="term" value="C:protein-DNA complex"/>
    <property type="evidence" value="ECO:0007669"/>
    <property type="project" value="TreeGrafter"/>
</dbReference>
<dbReference type="InterPro" id="IPR009057">
    <property type="entry name" value="Homeodomain-like_sf"/>
</dbReference>
<evidence type="ECO:0000256" key="9">
    <source>
        <dbReference type="ARBA" id="ARBA00023015"/>
    </source>
</evidence>
<evidence type="ECO:0000256" key="8">
    <source>
        <dbReference type="ARBA" id="ARBA00022833"/>
    </source>
</evidence>
<evidence type="ECO:0000256" key="7">
    <source>
        <dbReference type="ARBA" id="ARBA00022763"/>
    </source>
</evidence>
<dbReference type="SMART" id="SM00342">
    <property type="entry name" value="HTH_ARAC"/>
    <property type="match status" value="1"/>
</dbReference>
<dbReference type="GO" id="GO:0032131">
    <property type="term" value="F:alkylated DNA binding"/>
    <property type="evidence" value="ECO:0007669"/>
    <property type="project" value="TreeGrafter"/>
</dbReference>
<evidence type="ECO:0000256" key="5">
    <source>
        <dbReference type="ARBA" id="ARBA00022679"/>
    </source>
</evidence>
<dbReference type="SMART" id="SM01009">
    <property type="entry name" value="AlkA_N"/>
    <property type="match status" value="1"/>
</dbReference>
<evidence type="ECO:0000313" key="15">
    <source>
        <dbReference type="EMBL" id="ASJ97271.1"/>
    </source>
</evidence>